<dbReference type="KEGG" id="agl:PYTT_2421"/>
<evidence type="ECO:0000313" key="2">
    <source>
        <dbReference type="EMBL" id="SEH99696.1"/>
    </source>
</evidence>
<feature type="domain" description="Mannosyl-glycoprotein endo-beta-N-acetylglucosamidase-like" evidence="1">
    <location>
        <begin position="649"/>
        <end position="716"/>
    </location>
</feature>
<dbReference type="STRING" id="1679444.PYTT_2421"/>
<dbReference type="Proteomes" id="UP000176204">
    <property type="component" value="Chromosome I"/>
</dbReference>
<dbReference type="InterPro" id="IPR002901">
    <property type="entry name" value="MGlyc_endo_b_GlcNAc-like_dom"/>
</dbReference>
<dbReference type="Gene3D" id="1.10.530.10">
    <property type="match status" value="1"/>
</dbReference>
<sequence>MSNGVAIGYGDASSGVRFMPVSPASGNLQGAQAVAGGLKHVSSALMQSSQDLAQLDAIRQREQAEASLFQTKAGAELMYSSLMTDGKKGFANRLDAENFMPEYEERWNEFYSAAMESAPAEVRPQMELELAKIRTAQAISLQGYGAQVARKSKIAGLDALAQVYEGQGRLEEAEQAILARPDLTPDEKFLGVQTMHARFADSRQKAEKAQREGEQARSYEGWFSAVKTQRGAMEFLVKAARPEDRDELIRSVGPAKYDSLLKDAQEMADCDGTVAVSDAIRNGKVEDLRKAFEGGSWRADELDIINSIWKNEGRIDEDTWNKVYSAMEWDAVRCPDAPKGSVQMQQYQDAFKRKWEAMGVGADVIADKLKLMDEAGAAVYGKFDPSDAMSSLKGMNYLHPKTNIHRYADGDDADKRRLDGNMIAVQKDDAAKEVAHNERLILEAFNNYRLTDEGKKATKMQQKLKFYDLVTEVTGQKMTGEVVQALERQKAQEENMRTAQQGRFSEFNRADRVPFARREQVAQVQTFDVEDLAVRGAVVPAAVLDAYGDTPLMMEVETADKKVILVPVVGSSEGGGVGVTESVAATVKGWEAKVAGGARVSIRPQSEEERARYGEQEVMKGVQNRRSVQVNAERLKQAAAGTGLERLAPVFAAAGRKYGVDPDLLMAIAMHETGNGTSSAFRNKRNAMGVSDAKGPRTFGSVEESVFYMARQLKRNYIDKGLSDVASIGAKYAPIGAGNDPGGLNAHWVSGVNRNLKAIKG</sequence>
<keyword evidence="3" id="KW-1185">Reference proteome</keyword>
<dbReference type="EMBL" id="LT629973">
    <property type="protein sequence ID" value="SEH99696.1"/>
    <property type="molecule type" value="Genomic_DNA"/>
</dbReference>
<gene>
    <name evidence="2" type="ORF">PYTT_2421</name>
</gene>
<dbReference type="InterPro" id="IPR023346">
    <property type="entry name" value="Lysozyme-like_dom_sf"/>
</dbReference>
<proteinExistence type="predicted"/>
<accession>A0A1H6MDZ1</accession>
<evidence type="ECO:0000313" key="3">
    <source>
        <dbReference type="Proteomes" id="UP000176204"/>
    </source>
</evidence>
<protein>
    <submittedName>
        <fullName evidence="2">Mannosyl-glycoprotein endo-beta-n-acetylglucosaminidase</fullName>
    </submittedName>
</protein>
<dbReference type="Pfam" id="PF01832">
    <property type="entry name" value="Glucosaminidase"/>
    <property type="match status" value="1"/>
</dbReference>
<evidence type="ECO:0000259" key="1">
    <source>
        <dbReference type="Pfam" id="PF01832"/>
    </source>
</evidence>
<dbReference type="OrthoDB" id="9813368at2"/>
<dbReference type="SUPFAM" id="SSF53955">
    <property type="entry name" value="Lysozyme-like"/>
    <property type="match status" value="1"/>
</dbReference>
<dbReference type="GO" id="GO:0004040">
    <property type="term" value="F:amidase activity"/>
    <property type="evidence" value="ECO:0007669"/>
    <property type="project" value="InterPro"/>
</dbReference>
<name>A0A1H6MDZ1_9BACT</name>
<dbReference type="AlphaFoldDB" id="A0A1H6MDZ1"/>
<dbReference type="RefSeq" id="WP_067777579.1">
    <property type="nucleotide sequence ID" value="NZ_LIGX01000040.1"/>
</dbReference>
<reference evidence="3" key="1">
    <citation type="submission" date="2016-09" db="EMBL/GenBank/DDBJ databases">
        <authorList>
            <person name="Koehorst J."/>
        </authorList>
    </citation>
    <scope>NUCLEOTIDE SEQUENCE [LARGE SCALE GENOMIC DNA]</scope>
</reference>
<organism evidence="2 3">
    <name type="scientific">Akkermansia glycaniphila</name>
    <dbReference type="NCBI Taxonomy" id="1679444"/>
    <lineage>
        <taxon>Bacteria</taxon>
        <taxon>Pseudomonadati</taxon>
        <taxon>Verrucomicrobiota</taxon>
        <taxon>Verrucomicrobiia</taxon>
        <taxon>Verrucomicrobiales</taxon>
        <taxon>Akkermansiaceae</taxon>
        <taxon>Akkermansia</taxon>
    </lineage>
</organism>